<accession>A0A1H6SZ74</accession>
<evidence type="ECO:0000256" key="6">
    <source>
        <dbReference type="ARBA" id="ARBA00022840"/>
    </source>
</evidence>
<dbReference type="Pfam" id="PF08245">
    <property type="entry name" value="Mur_ligase_M"/>
    <property type="match status" value="1"/>
</dbReference>
<keyword evidence="7 10" id="KW-0133">Cell shape</keyword>
<feature type="binding site" evidence="10">
    <location>
        <begin position="416"/>
        <end position="419"/>
    </location>
    <ligand>
        <name>meso-2,6-diaminopimelate</name>
        <dbReference type="ChEBI" id="CHEBI:57791"/>
    </ligand>
</feature>
<organism evidence="14 15">
    <name type="scientific">Bhargavaea ginsengi</name>
    <dbReference type="NCBI Taxonomy" id="426757"/>
    <lineage>
        <taxon>Bacteria</taxon>
        <taxon>Bacillati</taxon>
        <taxon>Bacillota</taxon>
        <taxon>Bacilli</taxon>
        <taxon>Bacillales</taxon>
        <taxon>Caryophanaceae</taxon>
        <taxon>Bhargavaea</taxon>
    </lineage>
</organism>
<dbReference type="InterPro" id="IPR013221">
    <property type="entry name" value="Mur_ligase_cen"/>
</dbReference>
<dbReference type="GO" id="GO:0071555">
    <property type="term" value="P:cell wall organization"/>
    <property type="evidence" value="ECO:0007669"/>
    <property type="project" value="UniProtKB-KW"/>
</dbReference>
<feature type="binding site" evidence="10">
    <location>
        <begin position="172"/>
        <end position="173"/>
    </location>
    <ligand>
        <name>UDP-N-acetyl-alpha-D-muramoyl-L-alanyl-D-glutamate</name>
        <dbReference type="ChEBI" id="CHEBI:83900"/>
    </ligand>
</feature>
<keyword evidence="3 10" id="KW-0963">Cytoplasm</keyword>
<feature type="binding site" evidence="10">
    <location>
        <position position="468"/>
    </location>
    <ligand>
        <name>meso-2,6-diaminopimelate</name>
        <dbReference type="ChEBI" id="CHEBI:57791"/>
    </ligand>
</feature>
<feature type="binding site" evidence="10">
    <location>
        <position position="392"/>
    </location>
    <ligand>
        <name>meso-2,6-diaminopimelate</name>
        <dbReference type="ChEBI" id="CHEBI:57791"/>
    </ligand>
</feature>
<comment type="similarity">
    <text evidence="2 10">Belongs to the MurCDEF family. MurE subfamily.</text>
</comment>
<dbReference type="NCBIfam" id="NF001126">
    <property type="entry name" value="PRK00139.1-4"/>
    <property type="match status" value="1"/>
</dbReference>
<keyword evidence="15" id="KW-1185">Reference proteome</keyword>
<evidence type="ECO:0000256" key="5">
    <source>
        <dbReference type="ARBA" id="ARBA00022741"/>
    </source>
</evidence>
<keyword evidence="8 10" id="KW-0573">Peptidoglycan synthesis</keyword>
<name>A0A1H6SZ74_9BACL</name>
<dbReference type="HAMAP" id="MF_00208">
    <property type="entry name" value="MurE"/>
    <property type="match status" value="1"/>
</dbReference>
<keyword evidence="4 10" id="KW-0436">Ligase</keyword>
<feature type="binding site" evidence="10">
    <location>
        <position position="207"/>
    </location>
    <ligand>
        <name>UDP-N-acetyl-alpha-D-muramoyl-L-alanyl-D-glutamate</name>
        <dbReference type="ChEBI" id="CHEBI:83900"/>
    </ligand>
</feature>
<dbReference type="STRING" id="426757.SAMN04488127_0307"/>
<dbReference type="PANTHER" id="PTHR23135:SF4">
    <property type="entry name" value="UDP-N-ACETYLMURAMOYL-L-ALANYL-D-GLUTAMATE--2,6-DIAMINOPIMELATE LIGASE MURE HOMOLOG, CHLOROPLASTIC"/>
    <property type="match status" value="1"/>
</dbReference>
<comment type="PTM">
    <text evidence="10">Carboxylation is probably crucial for Mg(2+) binding and, consequently, for the gamma-phosphate positioning of ATP.</text>
</comment>
<dbReference type="SUPFAM" id="SSF63418">
    <property type="entry name" value="MurE/MurF N-terminal domain"/>
    <property type="match status" value="1"/>
</dbReference>
<dbReference type="GO" id="GO:0008360">
    <property type="term" value="P:regulation of cell shape"/>
    <property type="evidence" value="ECO:0007669"/>
    <property type="project" value="UniProtKB-KW"/>
</dbReference>
<evidence type="ECO:0000256" key="1">
    <source>
        <dbReference type="ARBA" id="ARBA00004752"/>
    </source>
</evidence>
<dbReference type="GO" id="GO:0051301">
    <property type="term" value="P:cell division"/>
    <property type="evidence" value="ECO:0007669"/>
    <property type="project" value="UniProtKB-KW"/>
</dbReference>
<feature type="short sequence motif" description="Meso-diaminopimelate recognition motif" evidence="10">
    <location>
        <begin position="416"/>
        <end position="419"/>
    </location>
</feature>
<sequence>MYSLGTKMFGKGSGMIELCELLKNWPCTAKGGDLRAIISGVTDHSSEVIPGSVFVARVGRKENGLDHIPEALRNGAAAIVTDRVRTPALPQGVTAISVPDAADFLAYACSAFYRHPSRELTIFAVTGTNGKTTTTRFIGQMLKACGVRAAVIGTLGVWIDGKKAPLKIPPMTTLPPATLHKVLRHCVDEGVTHVAMEASSLGLSGKRLDHCSIDYGIFLNIGRDHHAEHGGEESYIRAKGRLCGLAGQVIINSDDPLVRGASEGMQPLMTFGEKSGGEGHICILEEKSGFWTVRKGGSRVEIPAPVEGRHNRQNAGAAFAALCSAGFVLDDLCRHASCLTLPEGRMQEAAGDGIRVFVDYAHTPDALEAVLGALSSVCAGRMITVFGCGGDRDREKRPEMGRVAGEYSGSVWVTSDNPRSEDPHKIIADILEGTKNSSAAIREEADREKAICGAINEAEPGDIVLIAGKGHEAIQISGSSTRPFSDFRTALRFLGEREAFRDRTDQDDRVQMSDRFWYDGGGME</sequence>
<dbReference type="GO" id="GO:0008765">
    <property type="term" value="F:UDP-N-acetylmuramoylalanyl-D-glutamate-2,6-diaminopimelate ligase activity"/>
    <property type="evidence" value="ECO:0007669"/>
    <property type="project" value="UniProtKB-UniRule"/>
</dbReference>
<evidence type="ECO:0000256" key="11">
    <source>
        <dbReference type="RuleBase" id="RU004135"/>
    </source>
</evidence>
<dbReference type="InterPro" id="IPR035911">
    <property type="entry name" value="MurE/MurF_N"/>
</dbReference>
<keyword evidence="6 10" id="KW-0067">ATP-binding</keyword>
<dbReference type="InterPro" id="IPR005761">
    <property type="entry name" value="UDP-N-AcMur-Glu-dNH2Pim_ligase"/>
</dbReference>
<feature type="domain" description="Mur ligase C-terminal" evidence="12">
    <location>
        <begin position="344"/>
        <end position="470"/>
    </location>
</feature>
<dbReference type="GO" id="GO:0009252">
    <property type="term" value="P:peptidoglycan biosynthetic process"/>
    <property type="evidence" value="ECO:0007669"/>
    <property type="project" value="UniProtKB-UniRule"/>
</dbReference>
<dbReference type="UniPathway" id="UPA00219"/>
<keyword evidence="9 10" id="KW-0961">Cell wall biogenesis/degradation</keyword>
<dbReference type="InterPro" id="IPR036615">
    <property type="entry name" value="Mur_ligase_C_dom_sf"/>
</dbReference>
<dbReference type="Gene3D" id="3.40.1390.10">
    <property type="entry name" value="MurE/MurF, N-terminal domain"/>
    <property type="match status" value="1"/>
</dbReference>
<evidence type="ECO:0000256" key="9">
    <source>
        <dbReference type="ARBA" id="ARBA00023316"/>
    </source>
</evidence>
<dbReference type="GO" id="GO:0005524">
    <property type="term" value="F:ATP binding"/>
    <property type="evidence" value="ECO:0007669"/>
    <property type="project" value="UniProtKB-UniRule"/>
</dbReference>
<proteinExistence type="inferred from homology"/>
<keyword evidence="10 11" id="KW-0131">Cell cycle</keyword>
<dbReference type="Pfam" id="PF02875">
    <property type="entry name" value="Mur_ligase_C"/>
    <property type="match status" value="1"/>
</dbReference>
<protein>
    <recommendedName>
        <fullName evidence="10">UDP-N-acetylmuramoyl-L-alanyl-D-glutamate--2,6-diaminopimelate ligase</fullName>
        <ecNumber evidence="10">6.3.2.13</ecNumber>
    </recommendedName>
    <alternativeName>
        <fullName evidence="10">Meso-A2pm-adding enzyme</fullName>
    </alternativeName>
    <alternativeName>
        <fullName evidence="10">Meso-diaminopimelate-adding enzyme</fullName>
    </alternativeName>
    <alternativeName>
        <fullName evidence="10">UDP-MurNAc-L-Ala-D-Glu:meso-diaminopimelate ligase</fullName>
    </alternativeName>
    <alternativeName>
        <fullName evidence="10">UDP-MurNAc-tripeptide synthetase</fullName>
    </alternativeName>
    <alternativeName>
        <fullName evidence="10">UDP-N-acetylmuramyl-tripeptide synthetase</fullName>
    </alternativeName>
</protein>
<dbReference type="SUPFAM" id="SSF53244">
    <property type="entry name" value="MurD-like peptide ligases, peptide-binding domain"/>
    <property type="match status" value="1"/>
</dbReference>
<dbReference type="Proteomes" id="UP000199200">
    <property type="component" value="Unassembled WGS sequence"/>
</dbReference>
<evidence type="ECO:0000256" key="7">
    <source>
        <dbReference type="ARBA" id="ARBA00022960"/>
    </source>
</evidence>
<dbReference type="GO" id="GO:0005737">
    <property type="term" value="C:cytoplasm"/>
    <property type="evidence" value="ECO:0007669"/>
    <property type="project" value="UniProtKB-SubCell"/>
</dbReference>
<comment type="caution">
    <text evidence="10">Lacks conserved residue(s) required for the propagation of feature annotation.</text>
</comment>
<dbReference type="EMBL" id="FNZF01000001">
    <property type="protein sequence ID" value="SEI73163.1"/>
    <property type="molecule type" value="Genomic_DNA"/>
</dbReference>
<evidence type="ECO:0000256" key="8">
    <source>
        <dbReference type="ARBA" id="ARBA00022984"/>
    </source>
</evidence>
<comment type="pathway">
    <text evidence="1 10 11">Cell wall biogenesis; peptidoglycan biosynthesis.</text>
</comment>
<dbReference type="Gene3D" id="3.40.1190.10">
    <property type="entry name" value="Mur-like, catalytic domain"/>
    <property type="match status" value="1"/>
</dbReference>
<dbReference type="InterPro" id="IPR036565">
    <property type="entry name" value="Mur-like_cat_sf"/>
</dbReference>
<dbReference type="GO" id="GO:0004326">
    <property type="term" value="F:tetrahydrofolylpolyglutamate synthase activity"/>
    <property type="evidence" value="ECO:0007669"/>
    <property type="project" value="InterPro"/>
</dbReference>
<feature type="domain" description="Mur ligase central" evidence="13">
    <location>
        <begin position="125"/>
        <end position="321"/>
    </location>
</feature>
<dbReference type="AlphaFoldDB" id="A0A1H6SZ74"/>
<keyword evidence="5 10" id="KW-0547">Nucleotide-binding</keyword>
<evidence type="ECO:0000256" key="10">
    <source>
        <dbReference type="HAMAP-Rule" id="MF_00208"/>
    </source>
</evidence>
<feature type="binding site" evidence="10">
    <location>
        <position position="199"/>
    </location>
    <ligand>
        <name>UDP-N-acetyl-alpha-D-muramoyl-L-alanyl-D-glutamate</name>
        <dbReference type="ChEBI" id="CHEBI:83900"/>
    </ligand>
</feature>
<feature type="binding site" evidence="10">
    <location>
        <begin position="127"/>
        <end position="133"/>
    </location>
    <ligand>
        <name>ATP</name>
        <dbReference type="ChEBI" id="CHEBI:30616"/>
    </ligand>
</feature>
<dbReference type="GO" id="GO:0000287">
    <property type="term" value="F:magnesium ion binding"/>
    <property type="evidence" value="ECO:0007669"/>
    <property type="project" value="UniProtKB-UniRule"/>
</dbReference>
<dbReference type="SUPFAM" id="SSF53623">
    <property type="entry name" value="MurD-like peptide ligases, catalytic domain"/>
    <property type="match status" value="1"/>
</dbReference>
<evidence type="ECO:0000256" key="2">
    <source>
        <dbReference type="ARBA" id="ARBA00005898"/>
    </source>
</evidence>
<comment type="catalytic activity">
    <reaction evidence="10">
        <text>UDP-N-acetyl-alpha-D-muramoyl-L-alanyl-D-glutamate + meso-2,6-diaminopimelate + ATP = UDP-N-acetyl-alpha-D-muramoyl-L-alanyl-gamma-D-glutamyl-meso-2,6-diaminopimelate + ADP + phosphate + H(+)</text>
        <dbReference type="Rhea" id="RHEA:23676"/>
        <dbReference type="ChEBI" id="CHEBI:15378"/>
        <dbReference type="ChEBI" id="CHEBI:30616"/>
        <dbReference type="ChEBI" id="CHEBI:43474"/>
        <dbReference type="ChEBI" id="CHEBI:57791"/>
        <dbReference type="ChEBI" id="CHEBI:83900"/>
        <dbReference type="ChEBI" id="CHEBI:83905"/>
        <dbReference type="ChEBI" id="CHEBI:456216"/>
        <dbReference type="EC" id="6.3.2.13"/>
    </reaction>
</comment>
<dbReference type="EC" id="6.3.2.13" evidence="10"/>
<comment type="function">
    <text evidence="10">Catalyzes the addition of meso-diaminopimelic acid to the nucleotide precursor UDP-N-acetylmuramoyl-L-alanyl-D-glutamate (UMAG) in the biosynthesis of bacterial cell-wall peptidoglycan.</text>
</comment>
<comment type="subcellular location">
    <subcellularLocation>
        <location evidence="10 11">Cytoplasm</location>
    </subcellularLocation>
</comment>
<evidence type="ECO:0000313" key="15">
    <source>
        <dbReference type="Proteomes" id="UP000199200"/>
    </source>
</evidence>
<comment type="cofactor">
    <cofactor evidence="10">
        <name>Mg(2+)</name>
        <dbReference type="ChEBI" id="CHEBI:18420"/>
    </cofactor>
</comment>
<gene>
    <name evidence="10" type="primary">murE</name>
    <name evidence="14" type="ORF">SAMN04488127_0307</name>
</gene>
<dbReference type="InterPro" id="IPR004101">
    <property type="entry name" value="Mur_ligase_C"/>
</dbReference>
<feature type="modified residue" description="N6-carboxylysine" evidence="10">
    <location>
        <position position="239"/>
    </location>
</feature>
<dbReference type="Gene3D" id="3.90.190.20">
    <property type="entry name" value="Mur ligase, C-terminal domain"/>
    <property type="match status" value="1"/>
</dbReference>
<evidence type="ECO:0000313" key="14">
    <source>
        <dbReference type="EMBL" id="SEI73163.1"/>
    </source>
</evidence>
<dbReference type="NCBIfam" id="TIGR01085">
    <property type="entry name" value="murE"/>
    <property type="match status" value="1"/>
</dbReference>
<feature type="binding site" evidence="10">
    <location>
        <position position="472"/>
    </location>
    <ligand>
        <name>meso-2,6-diaminopimelate</name>
        <dbReference type="ChEBI" id="CHEBI:57791"/>
    </ligand>
</feature>
<reference evidence="15" key="1">
    <citation type="submission" date="2016-10" db="EMBL/GenBank/DDBJ databases">
        <authorList>
            <person name="Varghese N."/>
            <person name="Submissions S."/>
        </authorList>
    </citation>
    <scope>NUCLEOTIDE SEQUENCE [LARGE SCALE GENOMIC DNA]</scope>
    <source>
        <strain evidence="15">CGMCC 1.6763</strain>
    </source>
</reference>
<keyword evidence="10 11" id="KW-0132">Cell division</keyword>
<dbReference type="PANTHER" id="PTHR23135">
    <property type="entry name" value="MUR LIGASE FAMILY MEMBER"/>
    <property type="match status" value="1"/>
</dbReference>
<dbReference type="InterPro" id="IPR018109">
    <property type="entry name" value="Folylpolyglutamate_synth_CS"/>
</dbReference>
<keyword evidence="10" id="KW-0460">Magnesium</keyword>
<evidence type="ECO:0000256" key="3">
    <source>
        <dbReference type="ARBA" id="ARBA00022490"/>
    </source>
</evidence>
<evidence type="ECO:0000259" key="13">
    <source>
        <dbReference type="Pfam" id="PF08245"/>
    </source>
</evidence>
<feature type="binding site" evidence="10">
    <location>
        <position position="45"/>
    </location>
    <ligand>
        <name>UDP-N-acetyl-alpha-D-muramoyl-L-alanyl-D-glutamate</name>
        <dbReference type="ChEBI" id="CHEBI:83900"/>
    </ligand>
</feature>
<dbReference type="PROSITE" id="PS01011">
    <property type="entry name" value="FOLYLPOLYGLU_SYNT_1"/>
    <property type="match status" value="1"/>
</dbReference>
<evidence type="ECO:0000259" key="12">
    <source>
        <dbReference type="Pfam" id="PF02875"/>
    </source>
</evidence>
<evidence type="ECO:0000256" key="4">
    <source>
        <dbReference type="ARBA" id="ARBA00022598"/>
    </source>
</evidence>